<keyword evidence="5" id="KW-1185">Reference proteome</keyword>
<dbReference type="SUPFAM" id="SSF52833">
    <property type="entry name" value="Thioredoxin-like"/>
    <property type="match status" value="1"/>
</dbReference>
<accession>A0AA42CRJ8</accession>
<evidence type="ECO:0000313" key="5">
    <source>
        <dbReference type="Proteomes" id="UP001165667"/>
    </source>
</evidence>
<comment type="catalytic activity">
    <reaction evidence="1">
        <text>2-hydroxychromene-2-carboxylate = (3E)-4-(2-hydroxyphenyl)-2-oxobut-3-enoate</text>
        <dbReference type="Rhea" id="RHEA:27401"/>
        <dbReference type="ChEBI" id="CHEBI:59350"/>
        <dbReference type="ChEBI" id="CHEBI:59353"/>
        <dbReference type="EC" id="5.99.1.4"/>
    </reaction>
</comment>
<comment type="similarity">
    <text evidence="1">Belongs to the GST superfamily. NadH family.</text>
</comment>
<dbReference type="Proteomes" id="UP001165667">
    <property type="component" value="Unassembled WGS sequence"/>
</dbReference>
<dbReference type="InterPro" id="IPR036249">
    <property type="entry name" value="Thioredoxin-like_sf"/>
</dbReference>
<protein>
    <recommendedName>
        <fullName evidence="1">2-hydroxychromene-2-carboxylate isomerase</fullName>
        <ecNumber evidence="1">5.99.1.4</ecNumber>
    </recommendedName>
</protein>
<feature type="active site" description="Nucleophile" evidence="2">
    <location>
        <position position="13"/>
    </location>
</feature>
<keyword evidence="1" id="KW-0413">Isomerase</keyword>
<dbReference type="GO" id="GO:0018845">
    <property type="term" value="F:2-hydroxychromene-2-carboxylate isomerase activity"/>
    <property type="evidence" value="ECO:0007669"/>
    <property type="project" value="UniProtKB-UniRule"/>
</dbReference>
<proteinExistence type="inferred from homology"/>
<dbReference type="PANTHER" id="PTHR42943">
    <property type="entry name" value="GLUTATHIONE S-TRANSFERASE KAPPA"/>
    <property type="match status" value="1"/>
</dbReference>
<evidence type="ECO:0000313" key="4">
    <source>
        <dbReference type="EMBL" id="MCW6512572.1"/>
    </source>
</evidence>
<name>A0AA42CRJ8_9HYPH</name>
<dbReference type="InterPro" id="IPR014440">
    <property type="entry name" value="HCCAis_GSTk"/>
</dbReference>
<evidence type="ECO:0000256" key="1">
    <source>
        <dbReference type="PIRNR" id="PIRNR006386"/>
    </source>
</evidence>
<dbReference type="Pfam" id="PF01323">
    <property type="entry name" value="DSBA"/>
    <property type="match status" value="1"/>
</dbReference>
<evidence type="ECO:0000256" key="2">
    <source>
        <dbReference type="PIRSR" id="PIRSR006386-1"/>
    </source>
</evidence>
<evidence type="ECO:0000259" key="3">
    <source>
        <dbReference type="Pfam" id="PF01323"/>
    </source>
</evidence>
<organism evidence="4 5">
    <name type="scientific">Lichenifustis flavocetrariae</name>
    <dbReference type="NCBI Taxonomy" id="2949735"/>
    <lineage>
        <taxon>Bacteria</taxon>
        <taxon>Pseudomonadati</taxon>
        <taxon>Pseudomonadota</taxon>
        <taxon>Alphaproteobacteria</taxon>
        <taxon>Hyphomicrobiales</taxon>
        <taxon>Lichenihabitantaceae</taxon>
        <taxon>Lichenifustis</taxon>
    </lineage>
</organism>
<comment type="caution">
    <text evidence="4">The sequence shown here is derived from an EMBL/GenBank/DDBJ whole genome shotgun (WGS) entry which is preliminary data.</text>
</comment>
<gene>
    <name evidence="4" type="ORF">M8523_32185</name>
</gene>
<reference evidence="4" key="1">
    <citation type="submission" date="2022-05" db="EMBL/GenBank/DDBJ databases">
        <authorList>
            <person name="Pankratov T."/>
        </authorList>
    </citation>
    <scope>NUCLEOTIDE SEQUENCE</scope>
    <source>
        <strain evidence="4">BP6-180914</strain>
    </source>
</reference>
<feature type="domain" description="DSBA-like thioredoxin" evidence="3">
    <location>
        <begin position="4"/>
        <end position="208"/>
    </location>
</feature>
<dbReference type="GO" id="GO:0016491">
    <property type="term" value="F:oxidoreductase activity"/>
    <property type="evidence" value="ECO:0007669"/>
    <property type="project" value="InterPro"/>
</dbReference>
<dbReference type="EMBL" id="JAMOIM010000055">
    <property type="protein sequence ID" value="MCW6512572.1"/>
    <property type="molecule type" value="Genomic_DNA"/>
</dbReference>
<dbReference type="RefSeq" id="WP_282588949.1">
    <property type="nucleotide sequence ID" value="NZ_JAMOIM010000055.1"/>
</dbReference>
<dbReference type="PANTHER" id="PTHR42943:SF2">
    <property type="entry name" value="GLUTATHIONE S-TRANSFERASE KAPPA 1"/>
    <property type="match status" value="1"/>
</dbReference>
<dbReference type="EC" id="5.99.1.4" evidence="1"/>
<dbReference type="AlphaFoldDB" id="A0AA42CRJ8"/>
<sequence length="225" mass="25192">MSLTIELYWSFRSPYSYIVLPRLLSLRETYTVSVDFRIVNPAAIRNPSYFARMDPLARPYFVLDSARAAAFHGLPFRRPIPDPINQDPKTLAIAAEQPLALRLSRLGIAATEGGRGIEFGWEVAKLLWSGELEGWDKGDHLADAARRAGLALSDLQSAVDAYHERFDAQLAENDQALKAAGHWGVPTMVFEDEPFFGQDRFDVLVWRLKQRGLASRSGSPEAECL</sequence>
<dbReference type="PIRSF" id="PIRSF006386">
    <property type="entry name" value="HCCAis_GSTk"/>
    <property type="match status" value="1"/>
</dbReference>
<dbReference type="InterPro" id="IPR051924">
    <property type="entry name" value="GST_Kappa/NadH"/>
</dbReference>
<dbReference type="Gene3D" id="3.40.30.10">
    <property type="entry name" value="Glutaredoxin"/>
    <property type="match status" value="1"/>
</dbReference>
<dbReference type="InterPro" id="IPR001853">
    <property type="entry name" value="DSBA-like_thioredoxin_dom"/>
</dbReference>